<reference evidence="2" key="1">
    <citation type="journal article" date="2016" name="Nat. Genet.">
        <title>The genome sequences of Arachis duranensis and Arachis ipaensis, the diploid ancestors of cultivated peanut.</title>
        <authorList>
            <person name="Bertioli D.J."/>
            <person name="Cannon S.B."/>
            <person name="Froenicke L."/>
            <person name="Huang G."/>
            <person name="Farmer A.D."/>
            <person name="Cannon E.K."/>
            <person name="Liu X."/>
            <person name="Gao D."/>
            <person name="Clevenger J."/>
            <person name="Dash S."/>
            <person name="Ren L."/>
            <person name="Moretzsohn M.C."/>
            <person name="Shirasawa K."/>
            <person name="Huang W."/>
            <person name="Vidigal B."/>
            <person name="Abernathy B."/>
            <person name="Chu Y."/>
            <person name="Niederhuth C.E."/>
            <person name="Umale P."/>
            <person name="Araujo A.C."/>
            <person name="Kozik A."/>
            <person name="Kim K.D."/>
            <person name="Burow M.D."/>
            <person name="Varshney R.K."/>
            <person name="Wang X."/>
            <person name="Zhang X."/>
            <person name="Barkley N."/>
            <person name="Guimaraes P.M."/>
            <person name="Isobe S."/>
            <person name="Guo B."/>
            <person name="Liao B."/>
            <person name="Stalker H.T."/>
            <person name="Schmitz R.J."/>
            <person name="Scheffler B.E."/>
            <person name="Leal-Bertioli S.C."/>
            <person name="Xun X."/>
            <person name="Jackson S.A."/>
            <person name="Michelmore R."/>
            <person name="Ozias-Akins P."/>
        </authorList>
    </citation>
    <scope>NUCLEOTIDE SEQUENCE [LARGE SCALE GENOMIC DNA]</scope>
    <source>
        <strain evidence="2">cv. V14167</strain>
    </source>
</reference>
<feature type="region of interest" description="Disordered" evidence="1">
    <location>
        <begin position="23"/>
        <end position="68"/>
    </location>
</feature>
<dbReference type="Proteomes" id="UP000515211">
    <property type="component" value="Chromosome 3"/>
</dbReference>
<dbReference type="RefSeq" id="XP_052114378.1">
    <property type="nucleotide sequence ID" value="XM_052258418.1"/>
</dbReference>
<accession>A0A9C6WTP0</accession>
<feature type="compositionally biased region" description="Basic and acidic residues" evidence="1">
    <location>
        <begin position="56"/>
        <end position="68"/>
    </location>
</feature>
<evidence type="ECO:0000313" key="3">
    <source>
        <dbReference type="RefSeq" id="XP_052114378.1"/>
    </source>
</evidence>
<proteinExistence type="predicted"/>
<sequence>MTLKHNISGQSILEELRRQSEDINLSSEDGLEQIRLNDDGDEISETEMLNQSGGDLPERAAPKNKRDENEPLLVKVKVVLASQSASLEGQYAEVLAVHRNSMLQN</sequence>
<organism evidence="2 3">
    <name type="scientific">Arachis duranensis</name>
    <name type="common">Wild peanut</name>
    <dbReference type="NCBI Taxonomy" id="130453"/>
    <lineage>
        <taxon>Eukaryota</taxon>
        <taxon>Viridiplantae</taxon>
        <taxon>Streptophyta</taxon>
        <taxon>Embryophyta</taxon>
        <taxon>Tracheophyta</taxon>
        <taxon>Spermatophyta</taxon>
        <taxon>Magnoliopsida</taxon>
        <taxon>eudicotyledons</taxon>
        <taxon>Gunneridae</taxon>
        <taxon>Pentapetalae</taxon>
        <taxon>rosids</taxon>
        <taxon>fabids</taxon>
        <taxon>Fabales</taxon>
        <taxon>Fabaceae</taxon>
        <taxon>Papilionoideae</taxon>
        <taxon>50 kb inversion clade</taxon>
        <taxon>dalbergioids sensu lato</taxon>
        <taxon>Dalbergieae</taxon>
        <taxon>Pterocarpus clade</taxon>
        <taxon>Arachis</taxon>
    </lineage>
</organism>
<keyword evidence="2" id="KW-1185">Reference proteome</keyword>
<evidence type="ECO:0000313" key="2">
    <source>
        <dbReference type="Proteomes" id="UP000515211"/>
    </source>
</evidence>
<evidence type="ECO:0000256" key="1">
    <source>
        <dbReference type="SAM" id="MobiDB-lite"/>
    </source>
</evidence>
<reference evidence="3" key="2">
    <citation type="submission" date="2025-08" db="UniProtKB">
        <authorList>
            <consortium name="RefSeq"/>
        </authorList>
    </citation>
    <scope>IDENTIFICATION</scope>
    <source>
        <tissue evidence="3">Whole plant</tissue>
    </source>
</reference>
<name>A0A9C6WTP0_ARADU</name>
<dbReference type="AlphaFoldDB" id="A0A9C6WTP0"/>
<protein>
    <submittedName>
        <fullName evidence="3">Uncharacterized protein LOC127745572</fullName>
    </submittedName>
</protein>
<gene>
    <name evidence="3" type="primary">LOC127745572</name>
</gene>
<dbReference type="KEGG" id="adu:127745572"/>
<dbReference type="GeneID" id="127745572"/>